<accession>A0A178MV11</accession>
<evidence type="ECO:0000256" key="2">
    <source>
        <dbReference type="SAM" id="Phobius"/>
    </source>
</evidence>
<feature type="region of interest" description="Disordered" evidence="1">
    <location>
        <begin position="92"/>
        <end position="111"/>
    </location>
</feature>
<dbReference type="AlphaFoldDB" id="A0A178MV11"/>
<comment type="caution">
    <text evidence="3">The sequence shown here is derived from an EMBL/GenBank/DDBJ whole genome shotgun (WGS) entry which is preliminary data.</text>
</comment>
<proteinExistence type="predicted"/>
<keyword evidence="4" id="KW-1185">Reference proteome</keyword>
<feature type="transmembrane region" description="Helical" evidence="2">
    <location>
        <begin position="7"/>
        <end position="26"/>
    </location>
</feature>
<feature type="region of interest" description="Disordered" evidence="1">
    <location>
        <begin position="161"/>
        <end position="180"/>
    </location>
</feature>
<keyword evidence="2" id="KW-0472">Membrane</keyword>
<name>A0A178MV11_9PROT</name>
<dbReference type="STRING" id="1285242.A6A04_13530"/>
<reference evidence="3 4" key="1">
    <citation type="submission" date="2016-04" db="EMBL/GenBank/DDBJ databases">
        <title>Draft genome sequence of freshwater magnetotactic bacteria Magnetospirillum marisnigri SP-1 and Magnetospirillum moscoviense BB-1.</title>
        <authorList>
            <person name="Koziaeva V."/>
            <person name="Dziuba M.V."/>
            <person name="Ivanov T.M."/>
            <person name="Kuznetsov B."/>
            <person name="Grouzdev D.S."/>
        </authorList>
    </citation>
    <scope>NUCLEOTIDE SEQUENCE [LARGE SCALE GENOMIC DNA]</scope>
    <source>
        <strain evidence="3 4">SP-1</strain>
    </source>
</reference>
<evidence type="ECO:0000256" key="1">
    <source>
        <dbReference type="SAM" id="MobiDB-lite"/>
    </source>
</evidence>
<sequence>MLPNPRIILGGLLAIIGAALGGYFYGQHVEALTWEAAIAAQKVEAATILQAETERAVAAERAWRRVNDEMEISHAKGQAALDQAYDDARRSAAAGGGLRDPGRGKGGGRSVPTATGAACLCQDGATAPRLSAEAEDFLWRFARDADAAAQFASECRAWAMTSGDHPAPPSGISTGRRPGE</sequence>
<keyword evidence="2" id="KW-1133">Transmembrane helix</keyword>
<dbReference type="Proteomes" id="UP000078428">
    <property type="component" value="Unassembled WGS sequence"/>
</dbReference>
<gene>
    <name evidence="3" type="ORF">A6A04_13530</name>
</gene>
<keyword evidence="2" id="KW-0812">Transmembrane</keyword>
<feature type="compositionally biased region" description="Gly residues" evidence="1">
    <location>
        <begin position="94"/>
        <end position="109"/>
    </location>
</feature>
<dbReference type="EMBL" id="LWQT01000038">
    <property type="protein sequence ID" value="OAN53907.1"/>
    <property type="molecule type" value="Genomic_DNA"/>
</dbReference>
<evidence type="ECO:0000313" key="3">
    <source>
        <dbReference type="EMBL" id="OAN53907.1"/>
    </source>
</evidence>
<evidence type="ECO:0000313" key="4">
    <source>
        <dbReference type="Proteomes" id="UP000078428"/>
    </source>
</evidence>
<protein>
    <submittedName>
        <fullName evidence="3">Uncharacterized protein</fullName>
    </submittedName>
</protein>
<organism evidence="3 4">
    <name type="scientific">Paramagnetospirillum marisnigri</name>
    <dbReference type="NCBI Taxonomy" id="1285242"/>
    <lineage>
        <taxon>Bacteria</taxon>
        <taxon>Pseudomonadati</taxon>
        <taxon>Pseudomonadota</taxon>
        <taxon>Alphaproteobacteria</taxon>
        <taxon>Rhodospirillales</taxon>
        <taxon>Magnetospirillaceae</taxon>
        <taxon>Paramagnetospirillum</taxon>
    </lineage>
</organism>